<protein>
    <submittedName>
        <fullName evidence="2">Uncharacterized protein</fullName>
    </submittedName>
</protein>
<gene>
    <name evidence="2" type="ORF">ACFPYI_16325</name>
</gene>
<accession>A0ABD5RQV6</accession>
<feature type="region of interest" description="Disordered" evidence="1">
    <location>
        <begin position="111"/>
        <end position="140"/>
    </location>
</feature>
<feature type="compositionally biased region" description="Polar residues" evidence="1">
    <location>
        <begin position="126"/>
        <end position="140"/>
    </location>
</feature>
<dbReference type="AlphaFoldDB" id="A0ABD5RQV6"/>
<proteinExistence type="predicted"/>
<dbReference type="RefSeq" id="WP_247416845.1">
    <property type="nucleotide sequence ID" value="NZ_JALLGW010000001.1"/>
</dbReference>
<dbReference type="PROSITE" id="PS51257">
    <property type="entry name" value="PROKAR_LIPOPROTEIN"/>
    <property type="match status" value="1"/>
</dbReference>
<organism evidence="2 3">
    <name type="scientific">Halomarina salina</name>
    <dbReference type="NCBI Taxonomy" id="1872699"/>
    <lineage>
        <taxon>Archaea</taxon>
        <taxon>Methanobacteriati</taxon>
        <taxon>Methanobacteriota</taxon>
        <taxon>Stenosarchaea group</taxon>
        <taxon>Halobacteria</taxon>
        <taxon>Halobacteriales</taxon>
        <taxon>Natronomonadaceae</taxon>
        <taxon>Halomarina</taxon>
    </lineage>
</organism>
<evidence type="ECO:0000313" key="3">
    <source>
        <dbReference type="Proteomes" id="UP001596099"/>
    </source>
</evidence>
<name>A0ABD5RQV6_9EURY</name>
<sequence length="140" mass="14975">MKRRALLAVIGAAATGGCSSVSGVFGGDVEEGMTVSSEYTCIELQDPPCIASVTVDEMGNATQLVAKVPNSSGTTEQHVIPTEGGQLEIEGLRPEQEVELYAKRDDKTILFQKVPTPEQRKRELPLSNSSDSPHSTTQSR</sequence>
<evidence type="ECO:0000313" key="2">
    <source>
        <dbReference type="EMBL" id="MFC5972903.1"/>
    </source>
</evidence>
<keyword evidence="3" id="KW-1185">Reference proteome</keyword>
<comment type="caution">
    <text evidence="2">The sequence shown here is derived from an EMBL/GenBank/DDBJ whole genome shotgun (WGS) entry which is preliminary data.</text>
</comment>
<dbReference type="EMBL" id="JBHSQH010000001">
    <property type="protein sequence ID" value="MFC5972903.1"/>
    <property type="molecule type" value="Genomic_DNA"/>
</dbReference>
<reference evidence="2 3" key="1">
    <citation type="journal article" date="2019" name="Int. J. Syst. Evol. Microbiol.">
        <title>The Global Catalogue of Microorganisms (GCM) 10K type strain sequencing project: providing services to taxonomists for standard genome sequencing and annotation.</title>
        <authorList>
            <consortium name="The Broad Institute Genomics Platform"/>
            <consortium name="The Broad Institute Genome Sequencing Center for Infectious Disease"/>
            <person name="Wu L."/>
            <person name="Ma J."/>
        </authorList>
    </citation>
    <scope>NUCLEOTIDE SEQUENCE [LARGE SCALE GENOMIC DNA]</scope>
    <source>
        <strain evidence="2 3">CGMCC 1.12543</strain>
    </source>
</reference>
<evidence type="ECO:0000256" key="1">
    <source>
        <dbReference type="SAM" id="MobiDB-lite"/>
    </source>
</evidence>
<dbReference type="Proteomes" id="UP001596099">
    <property type="component" value="Unassembled WGS sequence"/>
</dbReference>